<gene>
    <name evidence="1" type="ORF">PG996_010550</name>
</gene>
<comment type="caution">
    <text evidence="1">The sequence shown here is derived from an EMBL/GenBank/DDBJ whole genome shotgun (WGS) entry which is preliminary data.</text>
</comment>
<organism evidence="1 2">
    <name type="scientific">Apiospora saccharicola</name>
    <dbReference type="NCBI Taxonomy" id="335842"/>
    <lineage>
        <taxon>Eukaryota</taxon>
        <taxon>Fungi</taxon>
        <taxon>Dikarya</taxon>
        <taxon>Ascomycota</taxon>
        <taxon>Pezizomycotina</taxon>
        <taxon>Sordariomycetes</taxon>
        <taxon>Xylariomycetidae</taxon>
        <taxon>Amphisphaeriales</taxon>
        <taxon>Apiosporaceae</taxon>
        <taxon>Apiospora</taxon>
    </lineage>
</organism>
<protein>
    <recommendedName>
        <fullName evidence="3">SprT-like domain-containing protein</fullName>
    </recommendedName>
</protein>
<keyword evidence="2" id="KW-1185">Reference proteome</keyword>
<evidence type="ECO:0000313" key="1">
    <source>
        <dbReference type="EMBL" id="KAK8060620.1"/>
    </source>
</evidence>
<evidence type="ECO:0008006" key="3">
    <source>
        <dbReference type="Google" id="ProtNLM"/>
    </source>
</evidence>
<sequence length="291" mass="32697">MATRSTVDPNAYVDPATYHLGVTVNTRPEHWRRNAYKVSTIRDVLLQHLENLDTSPSAPQQQALNRLANHVRLDALPGMENRVIDWFAETGQISNDLDTVFFHGLVNKDWQTVYYPKPGGIDFPTNGGRGGAWAVTQWDNPGSMRIEIHFDTLDSDTEWRLTRLQRRSRVLGILCHEMIHALFMLYGCQSPACCLAQGGDYSLLLGADGYAHGQAWDDVAKAINALLVEKLPTLQYPYTLAFIYTRGTQGRADKTTLDALGIVEATDFAYAEAVQRQRARQAVQQQQNHQP</sequence>
<dbReference type="Proteomes" id="UP001446871">
    <property type="component" value="Unassembled WGS sequence"/>
</dbReference>
<name>A0ABR1URE1_9PEZI</name>
<accession>A0ABR1URE1</accession>
<proteinExistence type="predicted"/>
<evidence type="ECO:0000313" key="2">
    <source>
        <dbReference type="Proteomes" id="UP001446871"/>
    </source>
</evidence>
<reference evidence="1 2" key="1">
    <citation type="submission" date="2023-01" db="EMBL/GenBank/DDBJ databases">
        <title>Analysis of 21 Apiospora genomes using comparative genomics revels a genus with tremendous synthesis potential of carbohydrate active enzymes and secondary metabolites.</title>
        <authorList>
            <person name="Sorensen T."/>
        </authorList>
    </citation>
    <scope>NUCLEOTIDE SEQUENCE [LARGE SCALE GENOMIC DNA]</scope>
    <source>
        <strain evidence="1 2">CBS 83171</strain>
    </source>
</reference>
<dbReference type="EMBL" id="JAQQWM010000006">
    <property type="protein sequence ID" value="KAK8060620.1"/>
    <property type="molecule type" value="Genomic_DNA"/>
</dbReference>